<accession>A0A1F6NY37</accession>
<feature type="transmembrane region" description="Helical" evidence="1">
    <location>
        <begin position="64"/>
        <end position="86"/>
    </location>
</feature>
<dbReference type="AlphaFoldDB" id="A0A1F6NY37"/>
<gene>
    <name evidence="2" type="ORF">A3J93_00875</name>
</gene>
<dbReference type="EMBL" id="MFQZ01000001">
    <property type="protein sequence ID" value="OGH88633.1"/>
    <property type="molecule type" value="Genomic_DNA"/>
</dbReference>
<dbReference type="STRING" id="1798704.A3J93_00875"/>
<dbReference type="Proteomes" id="UP000177907">
    <property type="component" value="Unassembled WGS sequence"/>
</dbReference>
<organism evidence="2 3">
    <name type="scientific">Candidatus Magasanikbacteria bacterium RIFOXYC2_FULL_42_28</name>
    <dbReference type="NCBI Taxonomy" id="1798704"/>
    <lineage>
        <taxon>Bacteria</taxon>
        <taxon>Candidatus Magasanikiibacteriota</taxon>
    </lineage>
</organism>
<evidence type="ECO:0000256" key="1">
    <source>
        <dbReference type="SAM" id="Phobius"/>
    </source>
</evidence>
<keyword evidence="1" id="KW-0812">Transmembrane</keyword>
<comment type="caution">
    <text evidence="2">The sequence shown here is derived from an EMBL/GenBank/DDBJ whole genome shotgun (WGS) entry which is preliminary data.</text>
</comment>
<reference evidence="2 3" key="1">
    <citation type="journal article" date="2016" name="Nat. Commun.">
        <title>Thousands of microbial genomes shed light on interconnected biogeochemical processes in an aquifer system.</title>
        <authorList>
            <person name="Anantharaman K."/>
            <person name="Brown C.T."/>
            <person name="Hug L.A."/>
            <person name="Sharon I."/>
            <person name="Castelle C.J."/>
            <person name="Probst A.J."/>
            <person name="Thomas B.C."/>
            <person name="Singh A."/>
            <person name="Wilkins M.J."/>
            <person name="Karaoz U."/>
            <person name="Brodie E.L."/>
            <person name="Williams K.H."/>
            <person name="Hubbard S.S."/>
            <person name="Banfield J.F."/>
        </authorList>
    </citation>
    <scope>NUCLEOTIDE SEQUENCE [LARGE SCALE GENOMIC DNA]</scope>
</reference>
<feature type="transmembrane region" description="Helical" evidence="1">
    <location>
        <begin position="39"/>
        <end position="57"/>
    </location>
</feature>
<evidence type="ECO:0008006" key="4">
    <source>
        <dbReference type="Google" id="ProtNLM"/>
    </source>
</evidence>
<keyword evidence="1" id="KW-0472">Membrane</keyword>
<evidence type="ECO:0000313" key="2">
    <source>
        <dbReference type="EMBL" id="OGH88633.1"/>
    </source>
</evidence>
<evidence type="ECO:0000313" key="3">
    <source>
        <dbReference type="Proteomes" id="UP000177907"/>
    </source>
</evidence>
<dbReference type="SUPFAM" id="SSF103481">
    <property type="entry name" value="Multidrug resistance efflux transporter EmrE"/>
    <property type="match status" value="1"/>
</dbReference>
<name>A0A1F6NY37_9BACT</name>
<feature type="transmembrane region" description="Helical" evidence="1">
    <location>
        <begin position="92"/>
        <end position="111"/>
    </location>
</feature>
<proteinExistence type="predicted"/>
<sequence length="112" mass="12461">MSYFYAFLLVIALSLVGVLGDYFIKLSGDDKTKYIDYKLFIIGFVVYSLTAVGWFFVMKNIKLGTLGVIYGVTTILALVIVGVLFFNERLNAYEIAGIVAGLFSLALLYRFG</sequence>
<keyword evidence="1" id="KW-1133">Transmembrane helix</keyword>
<dbReference type="InterPro" id="IPR037185">
    <property type="entry name" value="EmrE-like"/>
</dbReference>
<protein>
    <recommendedName>
        <fullName evidence="4">EamA domain-containing protein</fullName>
    </recommendedName>
</protein>
<dbReference type="Gene3D" id="1.10.3730.20">
    <property type="match status" value="1"/>
</dbReference>